<feature type="coiled-coil region" evidence="2">
    <location>
        <begin position="119"/>
        <end position="146"/>
    </location>
</feature>
<protein>
    <recommendedName>
        <fullName evidence="5">Phosphate transport regulator</fullName>
    </recommendedName>
</protein>
<evidence type="ECO:0000256" key="2">
    <source>
        <dbReference type="SAM" id="Coils"/>
    </source>
</evidence>
<dbReference type="NCBIfam" id="TIGR00153">
    <property type="entry name" value="TIGR00153 family protein"/>
    <property type="match status" value="1"/>
</dbReference>
<dbReference type="Proteomes" id="UP000077339">
    <property type="component" value="Unassembled WGS sequence"/>
</dbReference>
<dbReference type="Gene3D" id="1.20.58.220">
    <property type="entry name" value="Phosphate transport system protein phou homolog 2, domain 2"/>
    <property type="match status" value="1"/>
</dbReference>
<dbReference type="Pfam" id="PF01865">
    <property type="entry name" value="PhoU_div"/>
    <property type="match status" value="1"/>
</dbReference>
<keyword evidence="4" id="KW-1185">Reference proteome</keyword>
<comment type="similarity">
    <text evidence="1">Belongs to the UPF0111 family.</text>
</comment>
<dbReference type="PANTHER" id="PTHR36536:SF3">
    <property type="entry name" value="UPF0111 PROTEIN HI_1603"/>
    <property type="match status" value="1"/>
</dbReference>
<dbReference type="InterPro" id="IPR018445">
    <property type="entry name" value="Put_Phosphate_transp_reg"/>
</dbReference>
<dbReference type="AlphaFoldDB" id="A0A176K1B2"/>
<evidence type="ECO:0000256" key="1">
    <source>
        <dbReference type="ARBA" id="ARBA00008591"/>
    </source>
</evidence>
<evidence type="ECO:0000313" key="3">
    <source>
        <dbReference type="EMBL" id="OAA30689.1"/>
    </source>
</evidence>
<dbReference type="EMBL" id="JFHK01000007">
    <property type="protein sequence ID" value="OAA30689.1"/>
    <property type="molecule type" value="Genomic_DNA"/>
</dbReference>
<accession>A0A176K1B2</accession>
<dbReference type="SUPFAM" id="SSF109755">
    <property type="entry name" value="PhoU-like"/>
    <property type="match status" value="1"/>
</dbReference>
<name>A0A176K1B2_9BACT</name>
<gene>
    <name evidence="3" type="ORF">AT15_09675</name>
</gene>
<dbReference type="RefSeq" id="WP_068347255.1">
    <property type="nucleotide sequence ID" value="NZ_JFHK01000007.1"/>
</dbReference>
<evidence type="ECO:0000313" key="4">
    <source>
        <dbReference type="Proteomes" id="UP000077339"/>
    </source>
</evidence>
<dbReference type="STRING" id="1453497.AT15_09675"/>
<feature type="coiled-coil region" evidence="2">
    <location>
        <begin position="12"/>
        <end position="39"/>
    </location>
</feature>
<sequence length="214" mass="24992">MLFLGKKEILIIELFKEHLDAVEKTIESLEKYISKMLDKDPEKVKESYDEVHKSETEADSIRRKVESEMYQGAFLPNFRGDLLGLVENFDRIANSAESISDQIYLQKMVIPKDLHAEILKQLELSLKTFRALRKAAEQMFEDLEKAGEFVIETEKLEHEEDIFERKLIEKIYSTELSLAEKMQLRELVTHIGNLADLSEDCSDRIEIVILKRRV</sequence>
<dbReference type="PATRIC" id="fig|1453497.3.peg.1917"/>
<reference evidence="3 4" key="1">
    <citation type="submission" date="2014-02" db="EMBL/GenBank/DDBJ databases">
        <title>Kosmotoga genome sequencing.</title>
        <authorList>
            <person name="Pollo S.M."/>
            <person name="Charchuk R."/>
            <person name="Nesbo C.L."/>
        </authorList>
    </citation>
    <scope>NUCLEOTIDE SEQUENCE [LARGE SCALE GENOMIC DNA]</scope>
    <source>
        <strain evidence="3 4">S304</strain>
    </source>
</reference>
<evidence type="ECO:0008006" key="5">
    <source>
        <dbReference type="Google" id="ProtNLM"/>
    </source>
</evidence>
<dbReference type="InterPro" id="IPR038078">
    <property type="entry name" value="PhoU-like_sf"/>
</dbReference>
<keyword evidence="2" id="KW-0175">Coiled coil</keyword>
<dbReference type="InterPro" id="IPR002727">
    <property type="entry name" value="DUF47"/>
</dbReference>
<comment type="caution">
    <text evidence="3">The sequence shown here is derived from an EMBL/GenBank/DDBJ whole genome shotgun (WGS) entry which is preliminary data.</text>
</comment>
<proteinExistence type="inferred from homology"/>
<dbReference type="OrthoDB" id="45684at2"/>
<dbReference type="PANTHER" id="PTHR36536">
    <property type="entry name" value="UPF0111 PROTEIN HI_1603"/>
    <property type="match status" value="1"/>
</dbReference>
<organism evidence="3 4">
    <name type="scientific">Kosmotoga arenicorallina S304</name>
    <dbReference type="NCBI Taxonomy" id="1453497"/>
    <lineage>
        <taxon>Bacteria</taxon>
        <taxon>Thermotogati</taxon>
        <taxon>Thermotogota</taxon>
        <taxon>Thermotogae</taxon>
        <taxon>Kosmotogales</taxon>
        <taxon>Kosmotogaceae</taxon>
        <taxon>Kosmotoga</taxon>
    </lineage>
</organism>